<protein>
    <submittedName>
        <fullName evidence="1">Uncharacterized protein</fullName>
    </submittedName>
</protein>
<comment type="caution">
    <text evidence="1">The sequence shown here is derived from an EMBL/GenBank/DDBJ whole genome shotgun (WGS) entry which is preliminary data.</text>
</comment>
<dbReference type="Proteomes" id="UP001212337">
    <property type="component" value="Unassembled WGS sequence"/>
</dbReference>
<proteinExistence type="predicted"/>
<dbReference type="EMBL" id="JAQJVI010000022">
    <property type="protein sequence ID" value="MDA7023330.1"/>
    <property type="molecule type" value="Genomic_DNA"/>
</dbReference>
<gene>
    <name evidence="1" type="ORF">PI499_15825</name>
</gene>
<evidence type="ECO:0000313" key="1">
    <source>
        <dbReference type="EMBL" id="MDA7023330.1"/>
    </source>
</evidence>
<reference evidence="1 2" key="1">
    <citation type="submission" date="2023-01" db="EMBL/GenBank/DDBJ databases">
        <title>Effects of deletion of Siderophore biosynthase gene in Pseudomonas fragi on quorum sensing and spoliage ability.</title>
        <authorList>
            <person name="Cui F."/>
            <person name="Wang D."/>
            <person name="Liu J."/>
            <person name="Wang Q."/>
            <person name="Li T."/>
            <person name="Li J."/>
        </authorList>
    </citation>
    <scope>NUCLEOTIDE SEQUENCE [LARGE SCALE GENOMIC DNA]</scope>
    <source>
        <strain evidence="1 2">MS-10</strain>
    </source>
</reference>
<evidence type="ECO:0000313" key="2">
    <source>
        <dbReference type="Proteomes" id="UP001212337"/>
    </source>
</evidence>
<name>A0ABT4WTF4_PSEFR</name>
<organism evidence="1 2">
    <name type="scientific">Pseudomonas fragi</name>
    <dbReference type="NCBI Taxonomy" id="296"/>
    <lineage>
        <taxon>Bacteria</taxon>
        <taxon>Pseudomonadati</taxon>
        <taxon>Pseudomonadota</taxon>
        <taxon>Gammaproteobacteria</taxon>
        <taxon>Pseudomonadales</taxon>
        <taxon>Pseudomonadaceae</taxon>
        <taxon>Pseudomonas</taxon>
    </lineage>
</organism>
<keyword evidence="2" id="KW-1185">Reference proteome</keyword>
<dbReference type="RefSeq" id="WP_271350850.1">
    <property type="nucleotide sequence ID" value="NZ_JAQJVI010000022.1"/>
</dbReference>
<accession>A0ABT4WTF4</accession>
<sequence length="126" mass="14448">MPTENQPERAFIVLSLKHTHRRHKAITLWRANDSGYCWPLERAGVYAESLVLERLGYYNSGCSNIAVPADLVKRLVVDIEYDTKEFGICLPNNAKTWKQLLSAVIHKPDYPSRPEYRGVRYAKEAA</sequence>